<evidence type="ECO:0000256" key="1">
    <source>
        <dbReference type="SAM" id="MobiDB-lite"/>
    </source>
</evidence>
<organism evidence="2 3">
    <name type="scientific">Arachis hypogaea</name>
    <name type="common">Peanut</name>
    <dbReference type="NCBI Taxonomy" id="3818"/>
    <lineage>
        <taxon>Eukaryota</taxon>
        <taxon>Viridiplantae</taxon>
        <taxon>Streptophyta</taxon>
        <taxon>Embryophyta</taxon>
        <taxon>Tracheophyta</taxon>
        <taxon>Spermatophyta</taxon>
        <taxon>Magnoliopsida</taxon>
        <taxon>eudicotyledons</taxon>
        <taxon>Gunneridae</taxon>
        <taxon>Pentapetalae</taxon>
        <taxon>rosids</taxon>
        <taxon>fabids</taxon>
        <taxon>Fabales</taxon>
        <taxon>Fabaceae</taxon>
        <taxon>Papilionoideae</taxon>
        <taxon>50 kb inversion clade</taxon>
        <taxon>dalbergioids sensu lato</taxon>
        <taxon>Dalbergieae</taxon>
        <taxon>Pterocarpus clade</taxon>
        <taxon>Arachis</taxon>
    </lineage>
</organism>
<dbReference type="Proteomes" id="UP000464620">
    <property type="component" value="Chromosome B09"/>
</dbReference>
<gene>
    <name evidence="2" type="ORF">DS421_19g648530</name>
</gene>
<evidence type="ECO:0000313" key="3">
    <source>
        <dbReference type="Proteomes" id="UP000464620"/>
    </source>
</evidence>
<feature type="region of interest" description="Disordered" evidence="1">
    <location>
        <begin position="1"/>
        <end position="22"/>
    </location>
</feature>
<sequence>MSRGEGQREMSRGRVTHLGSMEGYRNQATMEIGGLLELRMATPRGRRMATGGYGSGSAARVLLLHWR</sequence>
<name>A0A6B9V9R0_ARAHY</name>
<protein>
    <submittedName>
        <fullName evidence="2">Uncharacterized protein</fullName>
    </submittedName>
</protein>
<dbReference type="AlphaFoldDB" id="A0A6B9V9R0"/>
<accession>A0A6B9V9R0</accession>
<reference evidence="2 3" key="1">
    <citation type="submission" date="2020-01" db="EMBL/GenBank/DDBJ databases">
        <title>Genome sequence of Arachis hypogaea, cultivar Shitouqi.</title>
        <authorList>
            <person name="Zhuang W."/>
            <person name="Chen H."/>
            <person name="Varshney R."/>
            <person name="Wang D."/>
            <person name="Ming R."/>
        </authorList>
    </citation>
    <scope>NUCLEOTIDE SEQUENCE [LARGE SCALE GENOMIC DNA]</scope>
    <source>
        <tissue evidence="2">Young leaf</tissue>
    </source>
</reference>
<proteinExistence type="predicted"/>
<feature type="compositionally biased region" description="Basic and acidic residues" evidence="1">
    <location>
        <begin position="1"/>
        <end position="12"/>
    </location>
</feature>
<evidence type="ECO:0000313" key="2">
    <source>
        <dbReference type="EMBL" id="QHN76962.1"/>
    </source>
</evidence>
<dbReference type="EMBL" id="CP031001">
    <property type="protein sequence ID" value="QHN76962.1"/>
    <property type="molecule type" value="Genomic_DNA"/>
</dbReference>